<dbReference type="GO" id="GO:0016020">
    <property type="term" value="C:membrane"/>
    <property type="evidence" value="ECO:0007669"/>
    <property type="project" value="TreeGrafter"/>
</dbReference>
<feature type="region of interest" description="Disordered" evidence="1">
    <location>
        <begin position="1"/>
        <end position="38"/>
    </location>
</feature>
<evidence type="ECO:0000256" key="1">
    <source>
        <dbReference type="SAM" id="MobiDB-lite"/>
    </source>
</evidence>
<feature type="compositionally biased region" description="Basic residues" evidence="1">
    <location>
        <begin position="1"/>
        <end position="10"/>
    </location>
</feature>
<reference evidence="2 3" key="1">
    <citation type="journal article" date="2015" name="Genome Biol. Evol.">
        <title>The genome of winter moth (Operophtera brumata) provides a genomic perspective on sexual dimorphism and phenology.</title>
        <authorList>
            <person name="Derks M.F."/>
            <person name="Smit S."/>
            <person name="Salis L."/>
            <person name="Schijlen E."/>
            <person name="Bossers A."/>
            <person name="Mateman C."/>
            <person name="Pijl A.S."/>
            <person name="de Ridder D."/>
            <person name="Groenen M.A."/>
            <person name="Visser M.E."/>
            <person name="Megens H.J."/>
        </authorList>
    </citation>
    <scope>NUCLEOTIDE SEQUENCE [LARGE SCALE GENOMIC DNA]</scope>
    <source>
        <strain evidence="2">WM2013NL</strain>
        <tissue evidence="2">Head and thorax</tissue>
    </source>
</reference>
<dbReference type="EMBL" id="JTDY01005342">
    <property type="protein sequence ID" value="KOB67099.1"/>
    <property type="molecule type" value="Genomic_DNA"/>
</dbReference>
<dbReference type="Proteomes" id="UP000037510">
    <property type="component" value="Unassembled WGS sequence"/>
</dbReference>
<dbReference type="InterPro" id="IPR039210">
    <property type="entry name" value="OGFOD3"/>
</dbReference>
<feature type="compositionally biased region" description="Basic and acidic residues" evidence="1">
    <location>
        <begin position="11"/>
        <end position="35"/>
    </location>
</feature>
<comment type="caution">
    <text evidence="2">The sequence shown here is derived from an EMBL/GenBank/DDBJ whole genome shotgun (WGS) entry which is preliminary data.</text>
</comment>
<dbReference type="STRING" id="104452.A0A0L7KVN8"/>
<dbReference type="PANTHER" id="PTHR14650">
    <property type="entry name" value="PROLYL HYDROXYLASE-RELATED"/>
    <property type="match status" value="1"/>
</dbReference>
<accession>A0A0L7KVN8</accession>
<evidence type="ECO:0000313" key="3">
    <source>
        <dbReference type="Proteomes" id="UP000037510"/>
    </source>
</evidence>
<dbReference type="PANTHER" id="PTHR14650:SF1">
    <property type="entry name" value="2-OXOGLUTARATE AND IRON-DEPENDENT OXYGENASE DOMAIN-CONTAINING PROTEIN 3"/>
    <property type="match status" value="1"/>
</dbReference>
<keyword evidence="3" id="KW-1185">Reference proteome</keyword>
<keyword evidence="2" id="KW-0812">Transmembrane</keyword>
<protein>
    <submittedName>
        <fullName evidence="2">PKHD domain-containing transmembrane protein</fullName>
    </submittedName>
</protein>
<proteinExistence type="predicted"/>
<evidence type="ECO:0000313" key="2">
    <source>
        <dbReference type="EMBL" id="KOB67099.1"/>
    </source>
</evidence>
<keyword evidence="2" id="KW-0472">Membrane</keyword>
<name>A0A0L7KVN8_OPEBR</name>
<dbReference type="AlphaFoldDB" id="A0A0L7KVN8"/>
<sequence>MSEVRKRHKTKDTIKEAIVQNDKEAGKSSENKEPAPQRSSISSLRIISRVSVILSLLTIVYFSTKDDNFNTFAKQSDILPGKGQIIECSLEYLQEINKYEGCRPKECKRFVTDKVVSLPEVKELLLIAKKGLKLGGSVGGASILDLHSGALSLGQNFVNIYKIDRSKDVFQESDFNIYRIIKEKIKYAVAHHFDLNPDNIYLTHPTFFSEITSKEAVTVHDEYWHPHVDKVPM</sequence>
<organism evidence="2 3">
    <name type="scientific">Operophtera brumata</name>
    <name type="common">Winter moth</name>
    <name type="synonym">Phalaena brumata</name>
    <dbReference type="NCBI Taxonomy" id="104452"/>
    <lineage>
        <taxon>Eukaryota</taxon>
        <taxon>Metazoa</taxon>
        <taxon>Ecdysozoa</taxon>
        <taxon>Arthropoda</taxon>
        <taxon>Hexapoda</taxon>
        <taxon>Insecta</taxon>
        <taxon>Pterygota</taxon>
        <taxon>Neoptera</taxon>
        <taxon>Endopterygota</taxon>
        <taxon>Lepidoptera</taxon>
        <taxon>Glossata</taxon>
        <taxon>Ditrysia</taxon>
        <taxon>Geometroidea</taxon>
        <taxon>Geometridae</taxon>
        <taxon>Larentiinae</taxon>
        <taxon>Operophtera</taxon>
    </lineage>
</organism>
<gene>
    <name evidence="2" type="ORF">OBRU01_20241</name>
</gene>